<dbReference type="GeneID" id="93364534"/>
<name>A0ABR6D523_9MICC</name>
<comment type="caution">
    <text evidence="6">The sequence shown here is derived from an EMBL/GenBank/DDBJ whole genome shotgun (WGS) entry which is preliminary data.</text>
</comment>
<keyword evidence="7" id="KW-1185">Reference proteome</keyword>
<dbReference type="PROSITE" id="PS51782">
    <property type="entry name" value="LYSM"/>
    <property type="match status" value="1"/>
</dbReference>
<keyword evidence="2" id="KW-0378">Hydrolase</keyword>
<evidence type="ECO:0000313" key="6">
    <source>
        <dbReference type="EMBL" id="MBA9060489.1"/>
    </source>
</evidence>
<evidence type="ECO:0000256" key="1">
    <source>
        <dbReference type="ARBA" id="ARBA00010830"/>
    </source>
</evidence>
<dbReference type="CDD" id="cd13925">
    <property type="entry name" value="RPF"/>
    <property type="match status" value="1"/>
</dbReference>
<dbReference type="EMBL" id="JACJIK010000001">
    <property type="protein sequence ID" value="MBA9060489.1"/>
    <property type="molecule type" value="Genomic_DNA"/>
</dbReference>
<dbReference type="CDD" id="cd00118">
    <property type="entry name" value="LysM"/>
    <property type="match status" value="1"/>
</dbReference>
<accession>A0ABR6D523</accession>
<dbReference type="NCBIfam" id="NF046106">
    <property type="entry name" value="ResusProRpf"/>
    <property type="match status" value="1"/>
</dbReference>
<comment type="similarity">
    <text evidence="1">Belongs to the transglycosylase family. Rpf subfamily.</text>
</comment>
<protein>
    <submittedName>
        <fullName evidence="6">LysM repeat protein</fullName>
    </submittedName>
</protein>
<evidence type="ECO:0000313" key="7">
    <source>
        <dbReference type="Proteomes" id="UP000572670"/>
    </source>
</evidence>
<gene>
    <name evidence="6" type="ORF">HDA34_002196</name>
</gene>
<dbReference type="Proteomes" id="UP000572670">
    <property type="component" value="Unassembled WGS sequence"/>
</dbReference>
<dbReference type="SMART" id="SM00257">
    <property type="entry name" value="LysM"/>
    <property type="match status" value="1"/>
</dbReference>
<dbReference type="Gene3D" id="1.10.530.10">
    <property type="match status" value="1"/>
</dbReference>
<dbReference type="InterPro" id="IPR010618">
    <property type="entry name" value="RPF"/>
</dbReference>
<dbReference type="InterPro" id="IPR023346">
    <property type="entry name" value="Lysozyme-like_dom_sf"/>
</dbReference>
<evidence type="ECO:0000259" key="5">
    <source>
        <dbReference type="PROSITE" id="PS51782"/>
    </source>
</evidence>
<dbReference type="PANTHER" id="PTHR34700">
    <property type="entry name" value="POTASSIUM BINDING PROTEIN KBP"/>
    <property type="match status" value="1"/>
</dbReference>
<evidence type="ECO:0000256" key="2">
    <source>
        <dbReference type="ARBA" id="ARBA00022801"/>
    </source>
</evidence>
<dbReference type="SUPFAM" id="SSF54106">
    <property type="entry name" value="LysM domain"/>
    <property type="match status" value="1"/>
</dbReference>
<evidence type="ECO:0000256" key="4">
    <source>
        <dbReference type="SAM" id="SignalP"/>
    </source>
</evidence>
<sequence>MDTMTLFTTSATRSRRATASIVAGMTLAGAAAVGFSAPAQAATVDTWDRLAECESNGTWDINTGNGFYGGVQFTLSSWQAVGGEGYPHQASKAEQIKRAEILQDLQGWGAWPLCSQKLGLTQADADAGDVDAAPVAVERTATVQRQSAADETAADQAAAEQAAADQAAAEQAAADQAAAERWAAKQAAADQAAAERWAAKQAAADQAAAERWAAKQAAAEQAAADKAAAQRAAAAEKAAAQKAAAAEKAAAQKAAAAEQAAAQKAAAAEQAAAQQAAAAEQAVVAEAETIVVKSGDSLWKLANEYEVEGGWTALYEANKGAVSDAAVIYVGQELVLPQA</sequence>
<dbReference type="Gene3D" id="3.10.350.10">
    <property type="entry name" value="LysM domain"/>
    <property type="match status" value="1"/>
</dbReference>
<dbReference type="RefSeq" id="WP_134377362.1">
    <property type="nucleotide sequence ID" value="NZ_BAAAYW010000020.1"/>
</dbReference>
<dbReference type="PANTHER" id="PTHR34700:SF4">
    <property type="entry name" value="PHAGE-LIKE ELEMENT PBSX PROTEIN XKDP"/>
    <property type="match status" value="1"/>
</dbReference>
<feature type="region of interest" description="Disordered" evidence="3">
    <location>
        <begin position="144"/>
        <end position="175"/>
    </location>
</feature>
<dbReference type="Pfam" id="PF01476">
    <property type="entry name" value="LysM"/>
    <property type="match status" value="1"/>
</dbReference>
<dbReference type="InterPro" id="IPR052196">
    <property type="entry name" value="Bact_Kbp"/>
</dbReference>
<organism evidence="6 7">
    <name type="scientific">Micrococcus yunnanensis</name>
    <dbReference type="NCBI Taxonomy" id="566027"/>
    <lineage>
        <taxon>Bacteria</taxon>
        <taxon>Bacillati</taxon>
        <taxon>Actinomycetota</taxon>
        <taxon>Actinomycetes</taxon>
        <taxon>Micrococcales</taxon>
        <taxon>Micrococcaceae</taxon>
        <taxon>Micrococcus</taxon>
    </lineage>
</organism>
<dbReference type="InterPro" id="IPR018392">
    <property type="entry name" value="LysM"/>
</dbReference>
<evidence type="ECO:0000256" key="3">
    <source>
        <dbReference type="SAM" id="MobiDB-lite"/>
    </source>
</evidence>
<dbReference type="SUPFAM" id="SSF53955">
    <property type="entry name" value="Lysozyme-like"/>
    <property type="match status" value="1"/>
</dbReference>
<keyword evidence="4" id="KW-0732">Signal</keyword>
<feature type="compositionally biased region" description="Low complexity" evidence="3">
    <location>
        <begin position="149"/>
        <end position="175"/>
    </location>
</feature>
<feature type="domain" description="LysM" evidence="5">
    <location>
        <begin position="288"/>
        <end position="336"/>
    </location>
</feature>
<reference evidence="6 7" key="1">
    <citation type="submission" date="2020-08" db="EMBL/GenBank/DDBJ databases">
        <title>Sequencing the genomes of 1000 actinobacteria strains.</title>
        <authorList>
            <person name="Klenk H.-P."/>
        </authorList>
    </citation>
    <scope>NUCLEOTIDE SEQUENCE [LARGE SCALE GENOMIC DNA]</scope>
    <source>
        <strain evidence="6 7">DSM 21948</strain>
    </source>
</reference>
<feature type="signal peptide" evidence="4">
    <location>
        <begin position="1"/>
        <end position="41"/>
    </location>
</feature>
<dbReference type="InterPro" id="IPR036779">
    <property type="entry name" value="LysM_dom_sf"/>
</dbReference>
<proteinExistence type="inferred from homology"/>
<dbReference type="Pfam" id="PF06737">
    <property type="entry name" value="Transglycosylas"/>
    <property type="match status" value="1"/>
</dbReference>
<feature type="chain" id="PRO_5047484745" evidence="4">
    <location>
        <begin position="42"/>
        <end position="339"/>
    </location>
</feature>